<feature type="domain" description="Cupin type-2" evidence="1">
    <location>
        <begin position="223"/>
        <end position="287"/>
    </location>
</feature>
<dbReference type="AlphaFoldDB" id="A0A6A6SQQ3"/>
<dbReference type="Pfam" id="PF07883">
    <property type="entry name" value="Cupin_2"/>
    <property type="match status" value="2"/>
</dbReference>
<sequence length="342" mass="36986">MVKIAKPFVTNADDSPAYWQIGNLWQVMATGVQTDNAFTLLDQVVHNGARGGPVTHAHTQEEGLYVISGKCTFNAGGHQGLQGTPGTFVSIPGDCEHSFTVDESDTHVLNFYLPAGFEQLLIGIGRPAGERKPPPPELIGEMMAPPWLADKLSEDYGETSILGNPFVDKPDPAKMLTKPTPGATLFPFIANKTSLDHYTTMGGCWTILASGAQTGGSYCLLEVVFRQGQAIAPRIYSDRDEMIYVFDGKITVGLGDRITTAQKGSLVYIPSGHVYSVKVESESCHCLNLHTRSGFEELIVLSGIVSQGEMAVPEPDHKDRPVDAGARGRLLRKIGLKELSQM</sequence>
<proteinExistence type="predicted"/>
<evidence type="ECO:0000313" key="2">
    <source>
        <dbReference type="EMBL" id="KAF2650029.1"/>
    </source>
</evidence>
<organism evidence="2 3">
    <name type="scientific">Lophiostoma macrostomum CBS 122681</name>
    <dbReference type="NCBI Taxonomy" id="1314788"/>
    <lineage>
        <taxon>Eukaryota</taxon>
        <taxon>Fungi</taxon>
        <taxon>Dikarya</taxon>
        <taxon>Ascomycota</taxon>
        <taxon>Pezizomycotina</taxon>
        <taxon>Dothideomycetes</taxon>
        <taxon>Pleosporomycetidae</taxon>
        <taxon>Pleosporales</taxon>
        <taxon>Lophiostomataceae</taxon>
        <taxon>Lophiostoma</taxon>
    </lineage>
</organism>
<dbReference type="InterPro" id="IPR014710">
    <property type="entry name" value="RmlC-like_jellyroll"/>
</dbReference>
<dbReference type="OrthoDB" id="5370773at2759"/>
<dbReference type="InterPro" id="IPR011051">
    <property type="entry name" value="RmlC_Cupin_sf"/>
</dbReference>
<dbReference type="InterPro" id="IPR013096">
    <property type="entry name" value="Cupin_2"/>
</dbReference>
<feature type="domain" description="Cupin type-2" evidence="1">
    <location>
        <begin position="45"/>
        <end position="103"/>
    </location>
</feature>
<evidence type="ECO:0000259" key="1">
    <source>
        <dbReference type="Pfam" id="PF07883"/>
    </source>
</evidence>
<gene>
    <name evidence="2" type="ORF">K491DRAFT_721156</name>
</gene>
<dbReference type="EMBL" id="MU004470">
    <property type="protein sequence ID" value="KAF2650029.1"/>
    <property type="molecule type" value="Genomic_DNA"/>
</dbReference>
<dbReference type="PANTHER" id="PTHR36440:SF1">
    <property type="entry name" value="PUTATIVE (AFU_ORTHOLOGUE AFUA_8G07350)-RELATED"/>
    <property type="match status" value="1"/>
</dbReference>
<dbReference type="InterPro" id="IPR053146">
    <property type="entry name" value="QDO-like"/>
</dbReference>
<reference evidence="2" key="1">
    <citation type="journal article" date="2020" name="Stud. Mycol.">
        <title>101 Dothideomycetes genomes: a test case for predicting lifestyles and emergence of pathogens.</title>
        <authorList>
            <person name="Haridas S."/>
            <person name="Albert R."/>
            <person name="Binder M."/>
            <person name="Bloem J."/>
            <person name="Labutti K."/>
            <person name="Salamov A."/>
            <person name="Andreopoulos B."/>
            <person name="Baker S."/>
            <person name="Barry K."/>
            <person name="Bills G."/>
            <person name="Bluhm B."/>
            <person name="Cannon C."/>
            <person name="Castanera R."/>
            <person name="Culley D."/>
            <person name="Daum C."/>
            <person name="Ezra D."/>
            <person name="Gonzalez J."/>
            <person name="Henrissat B."/>
            <person name="Kuo A."/>
            <person name="Liang C."/>
            <person name="Lipzen A."/>
            <person name="Lutzoni F."/>
            <person name="Magnuson J."/>
            <person name="Mondo S."/>
            <person name="Nolan M."/>
            <person name="Ohm R."/>
            <person name="Pangilinan J."/>
            <person name="Park H.-J."/>
            <person name="Ramirez L."/>
            <person name="Alfaro M."/>
            <person name="Sun H."/>
            <person name="Tritt A."/>
            <person name="Yoshinaga Y."/>
            <person name="Zwiers L.-H."/>
            <person name="Turgeon B."/>
            <person name="Goodwin S."/>
            <person name="Spatafora J."/>
            <person name="Crous P."/>
            <person name="Grigoriev I."/>
        </authorList>
    </citation>
    <scope>NUCLEOTIDE SEQUENCE</scope>
    <source>
        <strain evidence="2">CBS 122681</strain>
    </source>
</reference>
<name>A0A6A6SQQ3_9PLEO</name>
<dbReference type="SUPFAM" id="SSF51182">
    <property type="entry name" value="RmlC-like cupins"/>
    <property type="match status" value="2"/>
</dbReference>
<dbReference type="Proteomes" id="UP000799324">
    <property type="component" value="Unassembled WGS sequence"/>
</dbReference>
<protein>
    <recommendedName>
        <fullName evidence="1">Cupin type-2 domain-containing protein</fullName>
    </recommendedName>
</protein>
<dbReference type="PANTHER" id="PTHR36440">
    <property type="entry name" value="PUTATIVE (AFU_ORTHOLOGUE AFUA_8G07350)-RELATED"/>
    <property type="match status" value="1"/>
</dbReference>
<dbReference type="Gene3D" id="2.60.120.10">
    <property type="entry name" value="Jelly Rolls"/>
    <property type="match status" value="2"/>
</dbReference>
<accession>A0A6A6SQQ3</accession>
<evidence type="ECO:0000313" key="3">
    <source>
        <dbReference type="Proteomes" id="UP000799324"/>
    </source>
</evidence>
<keyword evidence="3" id="KW-1185">Reference proteome</keyword>